<dbReference type="EMBL" id="JAUJYO010000010">
    <property type="protein sequence ID" value="KAK1307385.1"/>
    <property type="molecule type" value="Genomic_DNA"/>
</dbReference>
<keyword evidence="2" id="KW-1185">Reference proteome</keyword>
<dbReference type="Proteomes" id="UP001180020">
    <property type="component" value="Unassembled WGS sequence"/>
</dbReference>
<reference evidence="1" key="1">
    <citation type="journal article" date="2023" name="Nat. Commun.">
        <title>Diploid and tetraploid genomes of Acorus and the evolution of monocots.</title>
        <authorList>
            <person name="Ma L."/>
            <person name="Liu K.W."/>
            <person name="Li Z."/>
            <person name="Hsiao Y.Y."/>
            <person name="Qi Y."/>
            <person name="Fu T."/>
            <person name="Tang G.D."/>
            <person name="Zhang D."/>
            <person name="Sun W.H."/>
            <person name="Liu D.K."/>
            <person name="Li Y."/>
            <person name="Chen G.Z."/>
            <person name="Liu X.D."/>
            <person name="Liao X.Y."/>
            <person name="Jiang Y.T."/>
            <person name="Yu X."/>
            <person name="Hao Y."/>
            <person name="Huang J."/>
            <person name="Zhao X.W."/>
            <person name="Ke S."/>
            <person name="Chen Y.Y."/>
            <person name="Wu W.L."/>
            <person name="Hsu J.L."/>
            <person name="Lin Y.F."/>
            <person name="Huang M.D."/>
            <person name="Li C.Y."/>
            <person name="Huang L."/>
            <person name="Wang Z.W."/>
            <person name="Zhao X."/>
            <person name="Zhong W.Y."/>
            <person name="Peng D.H."/>
            <person name="Ahmad S."/>
            <person name="Lan S."/>
            <person name="Zhang J.S."/>
            <person name="Tsai W.C."/>
            <person name="Van de Peer Y."/>
            <person name="Liu Z.J."/>
        </authorList>
    </citation>
    <scope>NUCLEOTIDE SEQUENCE</scope>
    <source>
        <strain evidence="1">CP</strain>
    </source>
</reference>
<accession>A0AAV9E1H5</accession>
<protein>
    <submittedName>
        <fullName evidence="1">Uncharacterized protein</fullName>
    </submittedName>
</protein>
<organism evidence="1 2">
    <name type="scientific">Acorus calamus</name>
    <name type="common">Sweet flag</name>
    <dbReference type="NCBI Taxonomy" id="4465"/>
    <lineage>
        <taxon>Eukaryota</taxon>
        <taxon>Viridiplantae</taxon>
        <taxon>Streptophyta</taxon>
        <taxon>Embryophyta</taxon>
        <taxon>Tracheophyta</taxon>
        <taxon>Spermatophyta</taxon>
        <taxon>Magnoliopsida</taxon>
        <taxon>Liliopsida</taxon>
        <taxon>Acoraceae</taxon>
        <taxon>Acorus</taxon>
    </lineage>
</organism>
<evidence type="ECO:0000313" key="2">
    <source>
        <dbReference type="Proteomes" id="UP001180020"/>
    </source>
</evidence>
<gene>
    <name evidence="1" type="ORF">QJS10_CPA10g00935</name>
</gene>
<sequence length="114" mass="12607">MYPYDCGVSSILKILYFFTTHGASSSSPSISGETLKRHISSRTDPNVARFVTEAESCINVITCDDNDDEEEMGSVPFTASLAADERFGLSSWRSTAMWRERGGVCGCRRRHISS</sequence>
<name>A0AAV9E1H5_ACOCL</name>
<dbReference type="AlphaFoldDB" id="A0AAV9E1H5"/>
<reference evidence="1" key="2">
    <citation type="submission" date="2023-06" db="EMBL/GenBank/DDBJ databases">
        <authorList>
            <person name="Ma L."/>
            <person name="Liu K.-W."/>
            <person name="Li Z."/>
            <person name="Hsiao Y.-Y."/>
            <person name="Qi Y."/>
            <person name="Fu T."/>
            <person name="Tang G."/>
            <person name="Zhang D."/>
            <person name="Sun W.-H."/>
            <person name="Liu D.-K."/>
            <person name="Li Y."/>
            <person name="Chen G.-Z."/>
            <person name="Liu X.-D."/>
            <person name="Liao X.-Y."/>
            <person name="Jiang Y.-T."/>
            <person name="Yu X."/>
            <person name="Hao Y."/>
            <person name="Huang J."/>
            <person name="Zhao X.-W."/>
            <person name="Ke S."/>
            <person name="Chen Y.-Y."/>
            <person name="Wu W.-L."/>
            <person name="Hsu J.-L."/>
            <person name="Lin Y.-F."/>
            <person name="Huang M.-D."/>
            <person name="Li C.-Y."/>
            <person name="Huang L."/>
            <person name="Wang Z.-W."/>
            <person name="Zhao X."/>
            <person name="Zhong W.-Y."/>
            <person name="Peng D.-H."/>
            <person name="Ahmad S."/>
            <person name="Lan S."/>
            <person name="Zhang J.-S."/>
            <person name="Tsai W.-C."/>
            <person name="Van De Peer Y."/>
            <person name="Liu Z.-J."/>
        </authorList>
    </citation>
    <scope>NUCLEOTIDE SEQUENCE</scope>
    <source>
        <strain evidence="1">CP</strain>
        <tissue evidence="1">Leaves</tissue>
    </source>
</reference>
<evidence type="ECO:0000313" key="1">
    <source>
        <dbReference type="EMBL" id="KAK1307385.1"/>
    </source>
</evidence>
<comment type="caution">
    <text evidence="1">The sequence shown here is derived from an EMBL/GenBank/DDBJ whole genome shotgun (WGS) entry which is preliminary data.</text>
</comment>
<proteinExistence type="predicted"/>